<dbReference type="Proteomes" id="UP000248889">
    <property type="component" value="Unassembled WGS sequence"/>
</dbReference>
<organism evidence="7 8">
    <name type="scientific">Streptacidiphilus pinicola</name>
    <dbReference type="NCBI Taxonomy" id="2219663"/>
    <lineage>
        <taxon>Bacteria</taxon>
        <taxon>Bacillati</taxon>
        <taxon>Actinomycetota</taxon>
        <taxon>Actinomycetes</taxon>
        <taxon>Kitasatosporales</taxon>
        <taxon>Streptomycetaceae</taxon>
        <taxon>Streptacidiphilus</taxon>
    </lineage>
</organism>
<comment type="caution">
    <text evidence="7">The sequence shown here is derived from an EMBL/GenBank/DDBJ whole genome shotgun (WGS) entry which is preliminary data.</text>
</comment>
<reference evidence="7 8" key="1">
    <citation type="submission" date="2018-06" db="EMBL/GenBank/DDBJ databases">
        <title>Streptacidiphilus pinicola sp. nov., isolated from pine grove soil.</title>
        <authorList>
            <person name="Roh S.G."/>
            <person name="Park S."/>
            <person name="Kim M.-K."/>
            <person name="Yun B.-R."/>
            <person name="Park J."/>
            <person name="Kim M.J."/>
            <person name="Kim Y.S."/>
            <person name="Kim S.B."/>
        </authorList>
    </citation>
    <scope>NUCLEOTIDE SEQUENCE [LARGE SCALE GENOMIC DNA]</scope>
    <source>
        <strain evidence="7 8">MMS16-CNU450</strain>
    </source>
</reference>
<proteinExistence type="inferred from homology"/>
<keyword evidence="5" id="KW-0234">DNA repair</keyword>
<dbReference type="RefSeq" id="WP_111502825.1">
    <property type="nucleotide sequence ID" value="NZ_QKYN01000077.1"/>
</dbReference>
<gene>
    <name evidence="7" type="ORF">DN069_20355</name>
</gene>
<comment type="similarity">
    <text evidence="6">Belongs to the Vsr family.</text>
</comment>
<evidence type="ECO:0000256" key="6">
    <source>
        <dbReference type="ARBA" id="ARBA00029466"/>
    </source>
</evidence>
<dbReference type="InterPro" id="IPR004603">
    <property type="entry name" value="DNA_mismatch_endonuc_vsr"/>
</dbReference>
<dbReference type="InterPro" id="IPR011335">
    <property type="entry name" value="Restrct_endonuc-II-like"/>
</dbReference>
<evidence type="ECO:0000313" key="7">
    <source>
        <dbReference type="EMBL" id="RAG83794.1"/>
    </source>
</evidence>
<evidence type="ECO:0000256" key="3">
    <source>
        <dbReference type="ARBA" id="ARBA00022763"/>
    </source>
</evidence>
<dbReference type="Gene3D" id="3.40.960.10">
    <property type="entry name" value="VSR Endonuclease"/>
    <property type="match status" value="1"/>
</dbReference>
<dbReference type="SUPFAM" id="SSF52980">
    <property type="entry name" value="Restriction endonuclease-like"/>
    <property type="match status" value="1"/>
</dbReference>
<keyword evidence="4" id="KW-0378">Hydrolase</keyword>
<evidence type="ECO:0000313" key="8">
    <source>
        <dbReference type="Proteomes" id="UP000248889"/>
    </source>
</evidence>
<dbReference type="OrthoDB" id="9801520at2"/>
<dbReference type="EMBL" id="QKYN01000077">
    <property type="protein sequence ID" value="RAG83794.1"/>
    <property type="molecule type" value="Genomic_DNA"/>
</dbReference>
<accession>A0A2X0IFH8</accession>
<dbReference type="GO" id="GO:0016787">
    <property type="term" value="F:hydrolase activity"/>
    <property type="evidence" value="ECO:0007669"/>
    <property type="project" value="UniProtKB-KW"/>
</dbReference>
<keyword evidence="2 7" id="KW-0255">Endonuclease</keyword>
<evidence type="ECO:0000256" key="5">
    <source>
        <dbReference type="ARBA" id="ARBA00023204"/>
    </source>
</evidence>
<evidence type="ECO:0000256" key="4">
    <source>
        <dbReference type="ARBA" id="ARBA00022801"/>
    </source>
</evidence>
<dbReference type="GO" id="GO:0004519">
    <property type="term" value="F:endonuclease activity"/>
    <property type="evidence" value="ECO:0007669"/>
    <property type="project" value="UniProtKB-KW"/>
</dbReference>
<protein>
    <submittedName>
        <fullName evidence="7">Very short patch repair endonuclease</fullName>
    </submittedName>
</protein>
<evidence type="ECO:0000256" key="2">
    <source>
        <dbReference type="ARBA" id="ARBA00022759"/>
    </source>
</evidence>
<dbReference type="Pfam" id="PF03852">
    <property type="entry name" value="Vsr"/>
    <property type="match status" value="1"/>
</dbReference>
<keyword evidence="3" id="KW-0227">DNA damage</keyword>
<evidence type="ECO:0000256" key="1">
    <source>
        <dbReference type="ARBA" id="ARBA00022722"/>
    </source>
</evidence>
<keyword evidence="1" id="KW-0540">Nuclease</keyword>
<name>A0A2X0IFH8_9ACTN</name>
<keyword evidence="8" id="KW-1185">Reference proteome</keyword>
<dbReference type="CDD" id="cd00221">
    <property type="entry name" value="Vsr"/>
    <property type="match status" value="1"/>
</dbReference>
<dbReference type="AlphaFoldDB" id="A0A2X0IFH8"/>
<sequence>MPMTPSSPDVSVRMSLQASQNTRPEVAVRRALRAIGVGYRIHVAVPGKRRRSIDIAFVGPKVAVFIDGCFWHSCPEHGTRPGSNSEQWRAKFARNIERDLDTTAHLEGLGWLVLRFWEHQSPVDVAEQVAAAVAERRRSRPAVRRTAAPTVMGEG</sequence>
<dbReference type="GO" id="GO:0006298">
    <property type="term" value="P:mismatch repair"/>
    <property type="evidence" value="ECO:0007669"/>
    <property type="project" value="InterPro"/>
</dbReference>